<dbReference type="GO" id="GO:0006508">
    <property type="term" value="P:proteolysis"/>
    <property type="evidence" value="ECO:0007669"/>
    <property type="project" value="UniProtKB-KW"/>
</dbReference>
<dbReference type="Gene3D" id="3.40.390.10">
    <property type="entry name" value="Collagenase (Catalytic Domain)"/>
    <property type="match status" value="1"/>
</dbReference>
<feature type="active site" evidence="1">
    <location>
        <position position="123"/>
    </location>
</feature>
<dbReference type="GeneTree" id="ENSGT00940000154856"/>
<dbReference type="Pfam" id="PF01400">
    <property type="entry name" value="Astacin"/>
    <property type="match status" value="1"/>
</dbReference>
<keyword evidence="1 2" id="KW-0378">Hydrolase</keyword>
<dbReference type="CDD" id="cd04280">
    <property type="entry name" value="ZnMc_astacin_like"/>
    <property type="match status" value="1"/>
</dbReference>
<dbReference type="InterPro" id="IPR024079">
    <property type="entry name" value="MetalloPept_cat_dom_sf"/>
</dbReference>
<keyword evidence="1 2" id="KW-0862">Zinc</keyword>
<comment type="caution">
    <text evidence="1">Lacks conserved residue(s) required for the propagation of feature annotation.</text>
</comment>
<evidence type="ECO:0000313" key="5">
    <source>
        <dbReference type="Proteomes" id="UP000265020"/>
    </source>
</evidence>
<protein>
    <recommendedName>
        <fullName evidence="2">Metalloendopeptidase</fullName>
        <ecNumber evidence="2">3.4.24.-</ecNumber>
    </recommendedName>
</protein>
<reference evidence="4" key="1">
    <citation type="submission" date="2025-08" db="UniProtKB">
        <authorList>
            <consortium name="Ensembl"/>
        </authorList>
    </citation>
    <scope>IDENTIFICATION</scope>
</reference>
<dbReference type="PRINTS" id="PR00480">
    <property type="entry name" value="ASTACIN"/>
</dbReference>
<keyword evidence="2" id="KW-0732">Signal</keyword>
<comment type="cofactor">
    <cofactor evidence="1 2">
        <name>Zn(2+)</name>
        <dbReference type="ChEBI" id="CHEBI:29105"/>
    </cofactor>
    <text evidence="1 2">Binds 1 zinc ion per subunit.</text>
</comment>
<sequence length="225" mass="26003">EWILVWCCCCLAACQQVGFIVLKKSNLLENHFDLFFLEDRNAVKSVWANGIVPYEISPNLGRQAEIQEAFRMISGFTCIRFIPHTDELHYISIKDASVINCLKCPCQPVYFAQSCTTGNLAHELIHALGLYHEHTRNDRDEYISINWSSVIPSKKRNFKVKNGDTLNQPYDYDSIMHYGPSFFSADGNPTIVTHKKAQKIGQRIRLSPLDIKKLNILYKWSDYFY</sequence>
<accession>A0A3Q2D6S8</accession>
<feature type="chain" id="PRO_5018381832" description="Metalloendopeptidase" evidence="2">
    <location>
        <begin position="17"/>
        <end position="225"/>
    </location>
</feature>
<proteinExistence type="predicted"/>
<evidence type="ECO:0000313" key="4">
    <source>
        <dbReference type="Ensembl" id="ENSCVAP00000014336.1"/>
    </source>
</evidence>
<dbReference type="PANTHER" id="PTHR10127:SF870">
    <property type="entry name" value="METALLOENDOPEPTIDASE"/>
    <property type="match status" value="1"/>
</dbReference>
<feature type="domain" description="Peptidase M12A" evidence="3">
    <location>
        <begin position="41"/>
        <end position="221"/>
    </location>
</feature>
<evidence type="ECO:0000256" key="1">
    <source>
        <dbReference type="PROSITE-ProRule" id="PRU01211"/>
    </source>
</evidence>
<keyword evidence="1 2" id="KW-0482">Metalloprotease</keyword>
<organism evidence="4 5">
    <name type="scientific">Cyprinodon variegatus</name>
    <name type="common">Sheepshead minnow</name>
    <dbReference type="NCBI Taxonomy" id="28743"/>
    <lineage>
        <taxon>Eukaryota</taxon>
        <taxon>Metazoa</taxon>
        <taxon>Chordata</taxon>
        <taxon>Craniata</taxon>
        <taxon>Vertebrata</taxon>
        <taxon>Euteleostomi</taxon>
        <taxon>Actinopterygii</taxon>
        <taxon>Neopterygii</taxon>
        <taxon>Teleostei</taxon>
        <taxon>Neoteleostei</taxon>
        <taxon>Acanthomorphata</taxon>
        <taxon>Ovalentaria</taxon>
        <taxon>Atherinomorphae</taxon>
        <taxon>Cyprinodontiformes</taxon>
        <taxon>Cyprinodontidae</taxon>
        <taxon>Cyprinodon</taxon>
    </lineage>
</organism>
<reference evidence="4" key="2">
    <citation type="submission" date="2025-09" db="UniProtKB">
        <authorList>
            <consortium name="Ensembl"/>
        </authorList>
    </citation>
    <scope>IDENTIFICATION</scope>
</reference>
<keyword evidence="1 2" id="KW-0479">Metal-binding</keyword>
<dbReference type="PANTHER" id="PTHR10127">
    <property type="entry name" value="DISCOIDIN, CUB, EGF, LAMININ , AND ZINC METALLOPROTEASE DOMAIN CONTAINING"/>
    <property type="match status" value="1"/>
</dbReference>
<dbReference type="PROSITE" id="PS51864">
    <property type="entry name" value="ASTACIN"/>
    <property type="match status" value="1"/>
</dbReference>
<dbReference type="STRING" id="28743.ENSCVAP00000014336"/>
<dbReference type="InterPro" id="IPR006026">
    <property type="entry name" value="Peptidase_Metallo"/>
</dbReference>
<evidence type="ECO:0000259" key="3">
    <source>
        <dbReference type="PROSITE" id="PS51864"/>
    </source>
</evidence>
<feature type="signal peptide" evidence="2">
    <location>
        <begin position="1"/>
        <end position="16"/>
    </location>
</feature>
<dbReference type="GO" id="GO:0004222">
    <property type="term" value="F:metalloendopeptidase activity"/>
    <property type="evidence" value="ECO:0007669"/>
    <property type="project" value="UniProtKB-UniRule"/>
</dbReference>
<feature type="binding site" evidence="1">
    <location>
        <position position="122"/>
    </location>
    <ligand>
        <name>Zn(2+)</name>
        <dbReference type="ChEBI" id="CHEBI:29105"/>
        <note>catalytic</note>
    </ligand>
</feature>
<evidence type="ECO:0000256" key="2">
    <source>
        <dbReference type="RuleBase" id="RU361183"/>
    </source>
</evidence>
<dbReference type="EC" id="3.4.24.-" evidence="2"/>
<dbReference type="GO" id="GO:0008270">
    <property type="term" value="F:zinc ion binding"/>
    <property type="evidence" value="ECO:0007669"/>
    <property type="project" value="UniProtKB-UniRule"/>
</dbReference>
<feature type="binding site" evidence="1">
    <location>
        <position position="126"/>
    </location>
    <ligand>
        <name>Zn(2+)</name>
        <dbReference type="ChEBI" id="CHEBI:29105"/>
        <note>catalytic</note>
    </ligand>
</feature>
<dbReference type="OMA" id="IMEETCI"/>
<keyword evidence="1 2" id="KW-0645">Protease</keyword>
<name>A0A3Q2D6S8_CYPVA</name>
<dbReference type="AlphaFoldDB" id="A0A3Q2D6S8"/>
<dbReference type="InterPro" id="IPR034035">
    <property type="entry name" value="Astacin-like_dom"/>
</dbReference>
<dbReference type="SMART" id="SM00235">
    <property type="entry name" value="ZnMc"/>
    <property type="match status" value="1"/>
</dbReference>
<keyword evidence="5" id="KW-1185">Reference proteome</keyword>
<dbReference type="SUPFAM" id="SSF55486">
    <property type="entry name" value="Metalloproteases ('zincins'), catalytic domain"/>
    <property type="match status" value="1"/>
</dbReference>
<feature type="binding site" evidence="1">
    <location>
        <position position="132"/>
    </location>
    <ligand>
        <name>Zn(2+)</name>
        <dbReference type="ChEBI" id="CHEBI:29105"/>
        <note>catalytic</note>
    </ligand>
</feature>
<dbReference type="Ensembl" id="ENSCVAT00000022123.1">
    <property type="protein sequence ID" value="ENSCVAP00000014336.1"/>
    <property type="gene ID" value="ENSCVAG00000016963.1"/>
</dbReference>
<dbReference type="Proteomes" id="UP000265020">
    <property type="component" value="Unassembled WGS sequence"/>
</dbReference>
<dbReference type="InterPro" id="IPR001506">
    <property type="entry name" value="Peptidase_M12A"/>
</dbReference>